<evidence type="ECO:0000256" key="1">
    <source>
        <dbReference type="SAM" id="Phobius"/>
    </source>
</evidence>
<comment type="caution">
    <text evidence="2">The sequence shown here is derived from an EMBL/GenBank/DDBJ whole genome shotgun (WGS) entry which is preliminary data.</text>
</comment>
<feature type="transmembrane region" description="Helical" evidence="1">
    <location>
        <begin position="618"/>
        <end position="640"/>
    </location>
</feature>
<keyword evidence="3" id="KW-1185">Reference proteome</keyword>
<feature type="transmembrane region" description="Helical" evidence="1">
    <location>
        <begin position="241"/>
        <end position="259"/>
    </location>
</feature>
<reference evidence="2 3" key="1">
    <citation type="journal article" date="2017" name="BMC Genomics">
        <title>Comparative genomic and phylogenomic analyses of the Bifidobacteriaceae family.</title>
        <authorList>
            <person name="Lugli G.A."/>
            <person name="Milani C."/>
            <person name="Turroni F."/>
            <person name="Duranti S."/>
            <person name="Mancabelli L."/>
            <person name="Mangifesta M."/>
            <person name="Ferrario C."/>
            <person name="Modesto M."/>
            <person name="Mattarelli P."/>
            <person name="Jiri K."/>
            <person name="van Sinderen D."/>
            <person name="Ventura M."/>
        </authorList>
    </citation>
    <scope>NUCLEOTIDE SEQUENCE [LARGE SCALE GENOMIC DNA]</scope>
    <source>
        <strain evidence="2 3">DSM 22924</strain>
    </source>
</reference>
<sequence>MLHIVRERNTNFLFLMNRSIIKNPVGVSLKYTTVIDSLWRNDKDLKFLNVVANTAAMVLVFTLFEALLTPALQGDTGSAPGVLFICLACAICVCKVVADHTFTAQWGQLMRLRIVGASPIKLLIASVLLQAKLSLLSALAGSLLGVMLTNPLEYLYRSLDICLPNMNFRILIVAFSLTVVAAVVSGVIGAGISAYRVISFPPDLTTGIKTVRKSRNHVFSFLLLLIISCLLVLLVKRNYDSFNPFLGVVICFLWAWFLIRTAGPFLHSISTCICQHSQNHPVLLLAFRDKQAATSTSLYTLITIATMMLGAVYCMYGYTDADARASISHATSQQKSVAYSESLSTEQFLQHVKQIDKTALSLSATTAFPKNSNSSCESQKTDAERYMTTENAYAVTNGSPEAILPKTYVAQGNLKMDKGIIATASTINANGNPIAVGDIICTTSNNVLTEIPVRAVVKFPGTLGDYFVVGVSSSGNKNIAFTESAVGANQAGADFTVMSVDEWIQNIPSGKVISKTGGNGVKEAAPIVYPVIAICLIGAISIIFNILSERKYESNSTWLIDFGRARFALTQVIGVVFELLLSFGLTMISSVAIINISLRGESSVLSDGIHYFVPVPQFVLLFLTILMLGVVTYFVSSALYQKNEII</sequence>
<feature type="transmembrane region" description="Helical" evidence="1">
    <location>
        <begin position="216"/>
        <end position="235"/>
    </location>
</feature>
<keyword evidence="1" id="KW-1133">Transmembrane helix</keyword>
<feature type="transmembrane region" description="Helical" evidence="1">
    <location>
        <begin position="81"/>
        <end position="102"/>
    </location>
</feature>
<accession>A0A261EVM5</accession>
<keyword evidence="1" id="KW-0472">Membrane</keyword>
<feature type="transmembrane region" description="Helical" evidence="1">
    <location>
        <begin position="47"/>
        <end position="69"/>
    </location>
</feature>
<organism evidence="2 3">
    <name type="scientific">Bombiscardovia coagulans</name>
    <dbReference type="NCBI Taxonomy" id="686666"/>
    <lineage>
        <taxon>Bacteria</taxon>
        <taxon>Bacillati</taxon>
        <taxon>Actinomycetota</taxon>
        <taxon>Actinomycetes</taxon>
        <taxon>Bifidobacteriales</taxon>
        <taxon>Bifidobacteriaceae</taxon>
        <taxon>Bombiscardovia</taxon>
    </lineage>
</organism>
<feature type="transmembrane region" description="Helical" evidence="1">
    <location>
        <begin position="122"/>
        <end position="148"/>
    </location>
</feature>
<feature type="transmembrane region" description="Helical" evidence="1">
    <location>
        <begin position="568"/>
        <end position="598"/>
    </location>
</feature>
<feature type="transmembrane region" description="Helical" evidence="1">
    <location>
        <begin position="298"/>
        <end position="318"/>
    </location>
</feature>
<name>A0A261EVM5_9BIFI</name>
<dbReference type="Proteomes" id="UP000216004">
    <property type="component" value="Unassembled WGS sequence"/>
</dbReference>
<keyword evidence="1" id="KW-0812">Transmembrane</keyword>
<evidence type="ECO:0000313" key="2">
    <source>
        <dbReference type="EMBL" id="OZG50877.1"/>
    </source>
</evidence>
<dbReference type="EMBL" id="MWWS01000002">
    <property type="protein sequence ID" value="OZG50877.1"/>
    <property type="molecule type" value="Genomic_DNA"/>
</dbReference>
<feature type="transmembrane region" description="Helical" evidence="1">
    <location>
        <begin position="168"/>
        <end position="195"/>
    </location>
</feature>
<dbReference type="AlphaFoldDB" id="A0A261EVM5"/>
<feature type="transmembrane region" description="Helical" evidence="1">
    <location>
        <begin position="527"/>
        <end position="547"/>
    </location>
</feature>
<proteinExistence type="predicted"/>
<gene>
    <name evidence="2" type="ORF">BOCO_0063</name>
</gene>
<evidence type="ECO:0000313" key="3">
    <source>
        <dbReference type="Proteomes" id="UP000216004"/>
    </source>
</evidence>
<protein>
    <submittedName>
        <fullName evidence="2">Uncharacterized protein</fullName>
    </submittedName>
</protein>